<dbReference type="InterPro" id="IPR024983">
    <property type="entry name" value="CHAT_dom"/>
</dbReference>
<evidence type="ECO:0000313" key="3">
    <source>
        <dbReference type="EMBL" id="BAR58913.1"/>
    </source>
</evidence>
<dbReference type="AlphaFoldDB" id="A0A0E4BSK8"/>
<sequence length="493" mass="52632">MFAILKRQALRKQGGASEEEFRKIDRDIFDLVRERELDRVGVAIERGMLRRTNEETIRRLQQSLAELCAARSAFDDAVKSRRPNLDSSVERLNRARAAMAESERTIQSDVRLKFATGRLKVSMEDLPDILRDREAMIAFRVGSDFSVVFIAARRGANVITASALSKTASRGDIAAAVTSVIDARRQGDFRAATDRLGTVLGLEDLKGLFEGTDHIFLVADGDLQRLPAHLLPIGSTLLGDLSATSTLSSLSMLAALRNPAVADKQPSRSSSGFGDPMLDDSGCPKPDASEPRQLVNCLGKAYGSAALLQATFAMFGGAAPQTGINATVQTFRKADLSKAAVLVLATHGLVGGDKLSKLPAIVLTPDPSDPKDSGLFTTADIADMDLDGVSLAIIAACHTAGAAPDSLEEGLSGLGLAFATAGAKALILSYWDAEPSATEKLLEQALTLMNRDHLSVAAALTASMSELRKNRYTPEQWAPFVVIGDGTVKIPEQ</sequence>
<protein>
    <recommendedName>
        <fullName evidence="2">CHAT domain-containing protein</fullName>
    </recommendedName>
</protein>
<evidence type="ECO:0000313" key="4">
    <source>
        <dbReference type="Proteomes" id="UP000063308"/>
    </source>
</evidence>
<evidence type="ECO:0000259" key="2">
    <source>
        <dbReference type="Pfam" id="PF12770"/>
    </source>
</evidence>
<accession>A0A0E4BSK8</accession>
<dbReference type="EMBL" id="AP014685">
    <property type="protein sequence ID" value="BAR58913.1"/>
    <property type="molecule type" value="Genomic_DNA"/>
</dbReference>
<gene>
    <name evidence="3" type="ORF">NK6_5756</name>
</gene>
<name>A0A0E4BSK8_9BRAD</name>
<evidence type="ECO:0000256" key="1">
    <source>
        <dbReference type="SAM" id="MobiDB-lite"/>
    </source>
</evidence>
<proteinExistence type="predicted"/>
<organism evidence="3 4">
    <name type="scientific">Bradyrhizobium diazoefficiens</name>
    <dbReference type="NCBI Taxonomy" id="1355477"/>
    <lineage>
        <taxon>Bacteria</taxon>
        <taxon>Pseudomonadati</taxon>
        <taxon>Pseudomonadota</taxon>
        <taxon>Alphaproteobacteria</taxon>
        <taxon>Hyphomicrobiales</taxon>
        <taxon>Nitrobacteraceae</taxon>
        <taxon>Bradyrhizobium</taxon>
    </lineage>
</organism>
<reference evidence="3 4" key="1">
    <citation type="submission" date="2014-11" db="EMBL/GenBank/DDBJ databases">
        <title>Symbiosis island explosion on the genome of extra-slow-growing strains of soybean bradyrhizobia with massive insertion sequences.</title>
        <authorList>
            <person name="Iida T."/>
            <person name="Minamisawa K."/>
        </authorList>
    </citation>
    <scope>NUCLEOTIDE SEQUENCE [LARGE SCALE GENOMIC DNA]</scope>
    <source>
        <strain evidence="3 4">NK6</strain>
    </source>
</reference>
<dbReference type="RefSeq" id="WP_060910570.1">
    <property type="nucleotide sequence ID" value="NZ_JBIYEG010000001.1"/>
</dbReference>
<dbReference type="Proteomes" id="UP000063308">
    <property type="component" value="Chromosome"/>
</dbReference>
<feature type="domain" description="CHAT" evidence="2">
    <location>
        <begin position="210"/>
        <end position="485"/>
    </location>
</feature>
<feature type="region of interest" description="Disordered" evidence="1">
    <location>
        <begin position="261"/>
        <end position="289"/>
    </location>
</feature>
<dbReference type="Pfam" id="PF12770">
    <property type="entry name" value="CHAT"/>
    <property type="match status" value="1"/>
</dbReference>